<accession>A0ABQ6N9L4</accession>
<organism evidence="2 3">
    <name type="scientific">Tetraparma gracilis</name>
    <dbReference type="NCBI Taxonomy" id="2962635"/>
    <lineage>
        <taxon>Eukaryota</taxon>
        <taxon>Sar</taxon>
        <taxon>Stramenopiles</taxon>
        <taxon>Ochrophyta</taxon>
        <taxon>Bolidophyceae</taxon>
        <taxon>Parmales</taxon>
        <taxon>Triparmaceae</taxon>
        <taxon>Tetraparma</taxon>
    </lineage>
</organism>
<proteinExistence type="predicted"/>
<dbReference type="Proteomes" id="UP001165060">
    <property type="component" value="Unassembled WGS sequence"/>
</dbReference>
<feature type="region of interest" description="Disordered" evidence="1">
    <location>
        <begin position="1"/>
        <end position="154"/>
    </location>
</feature>
<feature type="compositionally biased region" description="Polar residues" evidence="1">
    <location>
        <begin position="1"/>
        <end position="12"/>
    </location>
</feature>
<gene>
    <name evidence="2" type="ORF">TeGR_g4438</name>
</gene>
<feature type="compositionally biased region" description="Basic and acidic residues" evidence="1">
    <location>
        <begin position="125"/>
        <end position="143"/>
    </location>
</feature>
<comment type="caution">
    <text evidence="2">The sequence shown here is derived from an EMBL/GenBank/DDBJ whole genome shotgun (WGS) entry which is preliminary data.</text>
</comment>
<reference evidence="2 3" key="1">
    <citation type="journal article" date="2023" name="Commun. Biol.">
        <title>Genome analysis of Parmales, the sister group of diatoms, reveals the evolutionary specialization of diatoms from phago-mixotrophs to photoautotrophs.</title>
        <authorList>
            <person name="Ban H."/>
            <person name="Sato S."/>
            <person name="Yoshikawa S."/>
            <person name="Yamada K."/>
            <person name="Nakamura Y."/>
            <person name="Ichinomiya M."/>
            <person name="Sato N."/>
            <person name="Blanc-Mathieu R."/>
            <person name="Endo H."/>
            <person name="Kuwata A."/>
            <person name="Ogata H."/>
        </authorList>
    </citation>
    <scope>NUCLEOTIDE SEQUENCE [LARGE SCALE GENOMIC DNA]</scope>
</reference>
<name>A0ABQ6N9L4_9STRA</name>
<sequence length="271" mass="29126">MSSQIYSKQTAWRASHDSKLASARSSAQARDDQECTFRPQISHRMARSGPLESSGPGKGRSPPPSAGGGRRRGANTPPPTPPAQSAFSTTGGSLASAGSGGYARELGVPSPTPVSGRIGGQQGLHVERQRKAREEKMRVKGPAEAETGGGTEQEYDEEIKSAMFYDQLVQERAAWERERGRLLGVIAVQQKELAAQGGVARERAVEVARTFGDTIGVFEQRLIAVEQGVTQELKLLRSRMREVAGGGETAEKLKALEKKIDWLCMSVAPNN</sequence>
<evidence type="ECO:0000313" key="3">
    <source>
        <dbReference type="Proteomes" id="UP001165060"/>
    </source>
</evidence>
<protein>
    <submittedName>
        <fullName evidence="2">Uncharacterized protein</fullName>
    </submittedName>
</protein>
<evidence type="ECO:0000313" key="2">
    <source>
        <dbReference type="EMBL" id="GMI43571.1"/>
    </source>
</evidence>
<dbReference type="EMBL" id="BRYB01002351">
    <property type="protein sequence ID" value="GMI43571.1"/>
    <property type="molecule type" value="Genomic_DNA"/>
</dbReference>
<keyword evidence="3" id="KW-1185">Reference proteome</keyword>
<feature type="compositionally biased region" description="Low complexity" evidence="1">
    <location>
        <begin position="83"/>
        <end position="97"/>
    </location>
</feature>
<evidence type="ECO:0000256" key="1">
    <source>
        <dbReference type="SAM" id="MobiDB-lite"/>
    </source>
</evidence>